<protein>
    <submittedName>
        <fullName evidence="9">Cytochrome c peroxidase</fullName>
        <ecNumber evidence="9">1.11.1.5</ecNumber>
    </submittedName>
</protein>
<evidence type="ECO:0000256" key="3">
    <source>
        <dbReference type="ARBA" id="ARBA00022723"/>
    </source>
</evidence>
<keyword evidence="10" id="KW-1185">Reference proteome</keyword>
<dbReference type="Gene3D" id="2.60.40.420">
    <property type="entry name" value="Cupredoxins - blue copper proteins"/>
    <property type="match status" value="1"/>
</dbReference>
<dbReference type="SUPFAM" id="SSF49503">
    <property type="entry name" value="Cupredoxins"/>
    <property type="match status" value="1"/>
</dbReference>
<gene>
    <name evidence="9" type="ORF">J2851_001526</name>
</gene>
<evidence type="ECO:0000256" key="6">
    <source>
        <dbReference type="ARBA" id="ARBA00023004"/>
    </source>
</evidence>
<evidence type="ECO:0000313" key="10">
    <source>
        <dbReference type="Proteomes" id="UP000781958"/>
    </source>
</evidence>
<dbReference type="RefSeq" id="WP_209765371.1">
    <property type="nucleotide sequence ID" value="NZ_JAGINP010000004.1"/>
</dbReference>
<keyword evidence="5 9" id="KW-0560">Oxidoreductase</keyword>
<feature type="domain" description="Cytochrome c" evidence="8">
    <location>
        <begin position="67"/>
        <end position="194"/>
    </location>
</feature>
<dbReference type="GO" id="GO:0004130">
    <property type="term" value="F:cytochrome-c peroxidase activity"/>
    <property type="evidence" value="ECO:0007669"/>
    <property type="project" value="UniProtKB-EC"/>
</dbReference>
<evidence type="ECO:0000256" key="4">
    <source>
        <dbReference type="ARBA" id="ARBA00022729"/>
    </source>
</evidence>
<reference evidence="9 10" key="1">
    <citation type="submission" date="2021-03" db="EMBL/GenBank/DDBJ databases">
        <title>Genomic Encyclopedia of Type Strains, Phase III (KMG-III): the genomes of soil and plant-associated and newly described type strains.</title>
        <authorList>
            <person name="Whitman W."/>
        </authorList>
    </citation>
    <scope>NUCLEOTIDE SEQUENCE [LARGE SCALE GENOMIC DNA]</scope>
    <source>
        <strain evidence="9 10">IMMIB AFH-6</strain>
    </source>
</reference>
<evidence type="ECO:0000256" key="7">
    <source>
        <dbReference type="PROSITE-ProRule" id="PRU00433"/>
    </source>
</evidence>
<keyword evidence="4" id="KW-0732">Signal</keyword>
<dbReference type="InterPro" id="IPR008972">
    <property type="entry name" value="Cupredoxin"/>
</dbReference>
<proteinExistence type="predicted"/>
<dbReference type="PANTHER" id="PTHR30600">
    <property type="entry name" value="CYTOCHROME C PEROXIDASE-RELATED"/>
    <property type="match status" value="1"/>
</dbReference>
<dbReference type="PROSITE" id="PS51007">
    <property type="entry name" value="CYTC"/>
    <property type="match status" value="2"/>
</dbReference>
<sequence>MPTSSPTRSRALSLIVAGVVSAGLFGGASAVFSAQRAGAPDASPNDPAYYARPAVVPFPASNPYTDAKAALGEKLFHDTALSGAGDRACASCHEPGKGFQDGRAAADGLDGAPLGRRTPYIGDAAWGERYFWDGRAASLEEQALGPVQNPREMNQTLDGMVAALKSKPAYAPLFAAAFPEEPQITAANVGKALATFERTILSGQTAFDRWVAGDAKAVSDSAKRGFELFTGKAGCASCHSGWAFTDHAFHDIGLPGDDKGRGAILGEPSVDHAFKTPGLRNVANRAPYMHDGSIATLEAVLDHYAGNYVDRPTLSPDLPRLTLTAGEKADLLAFLRSLDATGPAPAFKPEAPPVKVASLAPVIPVAATLPAEPPANPPVVGQRGKRFSVAAVQLRAGQTLTVHNDDNREHNVRYERDGKEFNSGVQDPGQSALIPFPEAGHYYVFCGIHPKMKLDVDVAGQ</sequence>
<dbReference type="InterPro" id="IPR051395">
    <property type="entry name" value="Cytochrome_c_Peroxidase/MauG"/>
</dbReference>
<dbReference type="PANTHER" id="PTHR30600:SF10">
    <property type="entry name" value="BLL6722 PROTEIN"/>
    <property type="match status" value="1"/>
</dbReference>
<comment type="caution">
    <text evidence="9">The sequence shown here is derived from an EMBL/GenBank/DDBJ whole genome shotgun (WGS) entry which is preliminary data.</text>
</comment>
<organism evidence="9 10">
    <name type="scientific">Azospirillum rugosum</name>
    <dbReference type="NCBI Taxonomy" id="416170"/>
    <lineage>
        <taxon>Bacteria</taxon>
        <taxon>Pseudomonadati</taxon>
        <taxon>Pseudomonadota</taxon>
        <taxon>Alphaproteobacteria</taxon>
        <taxon>Rhodospirillales</taxon>
        <taxon>Azospirillaceae</taxon>
        <taxon>Azospirillum</taxon>
    </lineage>
</organism>
<dbReference type="InterPro" id="IPR036909">
    <property type="entry name" value="Cyt_c-like_dom_sf"/>
</dbReference>
<dbReference type="Pfam" id="PF00034">
    <property type="entry name" value="Cytochrom_C"/>
    <property type="match status" value="1"/>
</dbReference>
<evidence type="ECO:0000256" key="5">
    <source>
        <dbReference type="ARBA" id="ARBA00023002"/>
    </source>
</evidence>
<evidence type="ECO:0000256" key="1">
    <source>
        <dbReference type="ARBA" id="ARBA00004196"/>
    </source>
</evidence>
<keyword evidence="6 7" id="KW-0408">Iron</keyword>
<name>A0ABS4SGZ3_9PROT</name>
<evidence type="ECO:0000259" key="8">
    <source>
        <dbReference type="PROSITE" id="PS51007"/>
    </source>
</evidence>
<dbReference type="SUPFAM" id="SSF46626">
    <property type="entry name" value="Cytochrome c"/>
    <property type="match status" value="2"/>
</dbReference>
<feature type="domain" description="Cytochrome c" evidence="8">
    <location>
        <begin position="220"/>
        <end position="339"/>
    </location>
</feature>
<dbReference type="Gene3D" id="1.10.760.10">
    <property type="entry name" value="Cytochrome c-like domain"/>
    <property type="match status" value="2"/>
</dbReference>
<keyword evidence="2 7" id="KW-0349">Heme</keyword>
<keyword evidence="9" id="KW-0575">Peroxidase</keyword>
<dbReference type="InterPro" id="IPR009056">
    <property type="entry name" value="Cyt_c-like_dom"/>
</dbReference>
<evidence type="ECO:0000313" key="9">
    <source>
        <dbReference type="EMBL" id="MBP2291777.1"/>
    </source>
</evidence>
<comment type="subcellular location">
    <subcellularLocation>
        <location evidence="1">Cell envelope</location>
    </subcellularLocation>
</comment>
<keyword evidence="3 7" id="KW-0479">Metal-binding</keyword>
<dbReference type="Pfam" id="PF03150">
    <property type="entry name" value="CCP_MauG"/>
    <property type="match status" value="1"/>
</dbReference>
<dbReference type="EC" id="1.11.1.5" evidence="9"/>
<dbReference type="EMBL" id="JAGINP010000004">
    <property type="protein sequence ID" value="MBP2291777.1"/>
    <property type="molecule type" value="Genomic_DNA"/>
</dbReference>
<evidence type="ECO:0000256" key="2">
    <source>
        <dbReference type="ARBA" id="ARBA00022617"/>
    </source>
</evidence>
<accession>A0ABS4SGZ3</accession>
<dbReference type="InterPro" id="IPR004852">
    <property type="entry name" value="Di-haem_cyt_c_peroxidsae"/>
</dbReference>
<dbReference type="Proteomes" id="UP000781958">
    <property type="component" value="Unassembled WGS sequence"/>
</dbReference>